<sequence length="642" mass="71361">MSSVKPTFSRTLVCRSTATIPEIGYSDKVTLPPTFLSSYLETLNLHHESIPSPLILRITRQSGFRSEQINLRSIYCGVREFSNADEEAVSVPEWLLKEAQIEDGDTVIVETVQLEKGSFAQLQVLGSSTADMQSSADIRSVLETHMRKRMTALFVGETINVTVGGLDKPVQYKVSALEPADAVDIVDTDLSVDVINVSDKQMLKSEVRANISELVPGKLQTIKLDSIEKSSTTFSLFVPAQTTAIEVSLECEKGDASLFASRLVRSPSARDNDWYDVSAPSHRSKTLFIDNSQTSKESSLHFQEIFISVVSFTREFQGSIKAQFLELLQDASSAADTFTSNLLSMPNDDAVASSQEQGAITCANCGSSVPRQRLEMHRIVCERHNIKCTRCERIFKRGSDELASHWHCERCNLAGQVGDQEKHDQFYHTLARCTCSSENEFDSLVALADHRRTECPEKLIECRYCHTYEPQGPVSALAQDIIEGLRAHEAYCGNRSIECAKCKSRVAIRQVAIHAMLHAEKERERFCNLKPCANKECSRERTSDNPLGLCATCFGQFYTGQYDPGNQKLLKRLARVLHMQMTQGCKRSKCTNLYCATGSPNGPLSQNSAAAKMVPILKAYAPLAMGQDKSIDYNNIDLHLCM</sequence>
<evidence type="ECO:0000256" key="1">
    <source>
        <dbReference type="ARBA" id="ARBA00006043"/>
    </source>
</evidence>
<dbReference type="Proteomes" id="UP001145021">
    <property type="component" value="Unassembled WGS sequence"/>
</dbReference>
<dbReference type="InterPro" id="IPR004854">
    <property type="entry name" value="Ufd1-like"/>
</dbReference>
<evidence type="ECO:0000313" key="5">
    <source>
        <dbReference type="EMBL" id="KAJ1642245.1"/>
    </source>
</evidence>
<organism evidence="5 6">
    <name type="scientific">Coemansia asiatica</name>
    <dbReference type="NCBI Taxonomy" id="1052880"/>
    <lineage>
        <taxon>Eukaryota</taxon>
        <taxon>Fungi</taxon>
        <taxon>Fungi incertae sedis</taxon>
        <taxon>Zoopagomycota</taxon>
        <taxon>Kickxellomycotina</taxon>
        <taxon>Kickxellomycetes</taxon>
        <taxon>Kickxellales</taxon>
        <taxon>Kickxellaceae</taxon>
        <taxon>Coemansia</taxon>
    </lineage>
</organism>
<dbReference type="Pfam" id="PF03152">
    <property type="entry name" value="UFD1_N1"/>
    <property type="match status" value="1"/>
</dbReference>
<comment type="similarity">
    <text evidence="1">Belongs to the UFD1 family.</text>
</comment>
<dbReference type="AlphaFoldDB" id="A0A9W7XFK8"/>
<dbReference type="GO" id="GO:0031593">
    <property type="term" value="F:polyubiquitin modification-dependent protein binding"/>
    <property type="evidence" value="ECO:0007669"/>
    <property type="project" value="TreeGrafter"/>
</dbReference>
<evidence type="ECO:0000313" key="6">
    <source>
        <dbReference type="Proteomes" id="UP001145021"/>
    </source>
</evidence>
<protein>
    <recommendedName>
        <fullName evidence="7">Ubiquitin-protein ligase E3A N-terminal zinc-binding domain-containing protein</fullName>
    </recommendedName>
</protein>
<dbReference type="Pfam" id="PF16558">
    <property type="entry name" value="AZUL"/>
    <property type="match status" value="1"/>
</dbReference>
<dbReference type="GO" id="GO:0036503">
    <property type="term" value="P:ERAD pathway"/>
    <property type="evidence" value="ECO:0007669"/>
    <property type="project" value="TreeGrafter"/>
</dbReference>
<dbReference type="Gene3D" id="2.40.40.50">
    <property type="entry name" value="Ubiquitin fusion degradation protein UFD1, N-terminal domain"/>
    <property type="match status" value="1"/>
</dbReference>
<dbReference type="EMBL" id="JANBOH010000443">
    <property type="protein sequence ID" value="KAJ1642245.1"/>
    <property type="molecule type" value="Genomic_DNA"/>
</dbReference>
<evidence type="ECO:0008006" key="7">
    <source>
        <dbReference type="Google" id="ProtNLM"/>
    </source>
</evidence>
<dbReference type="Gene3D" id="6.10.130.10">
    <property type="entry name" value="Ubiquitin-protein ligase E3A, N-terminal zinc-binding domain (AZUL)"/>
    <property type="match status" value="1"/>
</dbReference>
<gene>
    <name evidence="5" type="ORF">LPJ64_005889</name>
</gene>
<dbReference type="Gene3D" id="3.10.330.10">
    <property type="match status" value="1"/>
</dbReference>
<dbReference type="InterPro" id="IPR042556">
    <property type="entry name" value="AZUL_sf"/>
</dbReference>
<dbReference type="GO" id="GO:0034098">
    <property type="term" value="C:VCP-NPL4-UFD1 AAA ATPase complex"/>
    <property type="evidence" value="ECO:0007669"/>
    <property type="project" value="TreeGrafter"/>
</dbReference>
<proteinExistence type="inferred from homology"/>
<evidence type="ECO:0000256" key="2">
    <source>
        <dbReference type="ARBA" id="ARBA00022786"/>
    </source>
</evidence>
<dbReference type="PANTHER" id="PTHR12555">
    <property type="entry name" value="UBIQUITIN FUSION DEGRADATON PROTEIN 1"/>
    <property type="match status" value="1"/>
</dbReference>
<evidence type="ECO:0000259" key="3">
    <source>
        <dbReference type="Pfam" id="PF03152"/>
    </source>
</evidence>
<dbReference type="PANTHER" id="PTHR12555:SF15">
    <property type="entry name" value="FUSION DEGRADATION PROTEIN (UFD1), PUTATIVE (AFU_ORTHOLOGUE AFUA_4G04640)-RELATED"/>
    <property type="match status" value="1"/>
</dbReference>
<dbReference type="GO" id="GO:0006511">
    <property type="term" value="P:ubiquitin-dependent protein catabolic process"/>
    <property type="evidence" value="ECO:0007669"/>
    <property type="project" value="InterPro"/>
</dbReference>
<reference evidence="5" key="1">
    <citation type="submission" date="2022-07" db="EMBL/GenBank/DDBJ databases">
        <title>Phylogenomic reconstructions and comparative analyses of Kickxellomycotina fungi.</title>
        <authorList>
            <person name="Reynolds N.K."/>
            <person name="Stajich J.E."/>
            <person name="Barry K."/>
            <person name="Grigoriev I.V."/>
            <person name="Crous P."/>
            <person name="Smith M.E."/>
        </authorList>
    </citation>
    <scope>NUCLEOTIDE SEQUENCE</scope>
    <source>
        <strain evidence="5">NBRC 105413</strain>
    </source>
</reference>
<feature type="domain" description="Ubiquitin-protein ligase E3A N-terminal zinc-binding" evidence="4">
    <location>
        <begin position="571"/>
        <end position="619"/>
    </location>
</feature>
<feature type="domain" description="Ubiquitin fusion degradation protein UFD1 N-terminal subdomain 1" evidence="3">
    <location>
        <begin position="9"/>
        <end position="114"/>
    </location>
</feature>
<dbReference type="InterPro" id="IPR032353">
    <property type="entry name" value="AZUL"/>
</dbReference>
<name>A0A9W7XFK8_9FUNG</name>
<keyword evidence="2" id="KW-0833">Ubl conjugation pathway</keyword>
<comment type="caution">
    <text evidence="5">The sequence shown here is derived from an EMBL/GenBank/DDBJ whole genome shotgun (WGS) entry which is preliminary data.</text>
</comment>
<evidence type="ECO:0000259" key="4">
    <source>
        <dbReference type="Pfam" id="PF16558"/>
    </source>
</evidence>
<dbReference type="InterPro" id="IPR055417">
    <property type="entry name" value="UFD1_N1"/>
</dbReference>
<accession>A0A9W7XFK8</accession>
<keyword evidence="6" id="KW-1185">Reference proteome</keyword>
<dbReference type="InterPro" id="IPR042299">
    <property type="entry name" value="Ufd1-like_Nn"/>
</dbReference>